<evidence type="ECO:0000313" key="2">
    <source>
        <dbReference type="EMBL" id="CAE0133322.1"/>
    </source>
</evidence>
<dbReference type="Gene3D" id="1.25.40.10">
    <property type="entry name" value="Tetratricopeptide repeat domain"/>
    <property type="match status" value="1"/>
</dbReference>
<reference evidence="2" key="1">
    <citation type="submission" date="2021-01" db="EMBL/GenBank/DDBJ databases">
        <authorList>
            <person name="Corre E."/>
            <person name="Pelletier E."/>
            <person name="Niang G."/>
            <person name="Scheremetjew M."/>
            <person name="Finn R."/>
            <person name="Kale V."/>
            <person name="Holt S."/>
            <person name="Cochrane G."/>
            <person name="Meng A."/>
            <person name="Brown T."/>
            <person name="Cohen L."/>
        </authorList>
    </citation>
    <scope>NUCLEOTIDE SEQUENCE</scope>
    <source>
        <strain evidence="2">RCC927</strain>
    </source>
</reference>
<dbReference type="InterPro" id="IPR011990">
    <property type="entry name" value="TPR-like_helical_dom_sf"/>
</dbReference>
<name>A0A7S3F937_9VIRI</name>
<protein>
    <submittedName>
        <fullName evidence="2">Uncharacterized protein</fullName>
    </submittedName>
</protein>
<sequence>MAPYRQPFRRVVLALCAAALVPTSARAQLTMPRTTLRMQSVQPLAQGAAEPLSALERASMEAVEGLERAVERGMEGASRMGLFGVTSDYNFALGEASEKVDAAPPGKPRAKALAKALEVAECLDRVALLEAGVVDRELATGNYTDDEEGNAQREGAQERAVQLLDIRRGAAVAKVSLARTALAERHIGASDEESLGVGGRELALARALYTFGKLAAGDDRGVDDAEKALEEAATLLRRLMDNDVDGMADQAEEMIIDVGVALASLLVRRNEHATAVEHYSLAVRAAASVHGRRHGRTLDVRLELAAALHAANHVTRAEREAMEVLKGARGDSEGMVKRRERAERLVARAEVAKKYHQEL</sequence>
<feature type="chain" id="PRO_5030504275" evidence="1">
    <location>
        <begin position="28"/>
        <end position="359"/>
    </location>
</feature>
<proteinExistence type="predicted"/>
<feature type="signal peptide" evidence="1">
    <location>
        <begin position="1"/>
        <end position="27"/>
    </location>
</feature>
<evidence type="ECO:0000256" key="1">
    <source>
        <dbReference type="SAM" id="SignalP"/>
    </source>
</evidence>
<dbReference type="EMBL" id="HBHY01006830">
    <property type="protein sequence ID" value="CAE0133322.1"/>
    <property type="molecule type" value="Transcribed_RNA"/>
</dbReference>
<accession>A0A7S3F937</accession>
<keyword evidence="1" id="KW-0732">Signal</keyword>
<organism evidence="2">
    <name type="scientific">Prasinoderma singulare</name>
    <dbReference type="NCBI Taxonomy" id="676789"/>
    <lineage>
        <taxon>Eukaryota</taxon>
        <taxon>Viridiplantae</taxon>
        <taxon>Prasinodermophyta</taxon>
        <taxon>Prasinodermophyceae</taxon>
        <taxon>Prasinodermales</taxon>
        <taxon>Prasinodermaceae</taxon>
        <taxon>Prasinoderma</taxon>
    </lineage>
</organism>
<dbReference type="AlphaFoldDB" id="A0A7S3F937"/>
<gene>
    <name evidence="2" type="ORF">PSIN1315_LOCUS4399</name>
</gene>